<feature type="transmembrane region" description="Helical" evidence="1">
    <location>
        <begin position="196"/>
        <end position="217"/>
    </location>
</feature>
<reference evidence="2 3" key="1">
    <citation type="submission" date="2019-01" db="EMBL/GenBank/DDBJ databases">
        <title>PMF-metabolizing Aryl O-demethylase.</title>
        <authorList>
            <person name="Kim M."/>
        </authorList>
    </citation>
    <scope>NUCLEOTIDE SEQUENCE [LARGE SCALE GENOMIC DNA]</scope>
    <source>
        <strain evidence="2 3">PMF1</strain>
    </source>
</reference>
<gene>
    <name evidence="2" type="ORF">PMF13cell1_00248</name>
</gene>
<dbReference type="Pfam" id="PF13687">
    <property type="entry name" value="DUF4153"/>
    <property type="match status" value="1"/>
</dbReference>
<protein>
    <submittedName>
        <fullName evidence="2">Uncharacterized protein</fullName>
    </submittedName>
</protein>
<organism evidence="2 3">
    <name type="scientific">Blautia producta</name>
    <dbReference type="NCBI Taxonomy" id="33035"/>
    <lineage>
        <taxon>Bacteria</taxon>
        <taxon>Bacillati</taxon>
        <taxon>Bacillota</taxon>
        <taxon>Clostridia</taxon>
        <taxon>Lachnospirales</taxon>
        <taxon>Lachnospiraceae</taxon>
        <taxon>Blautia</taxon>
    </lineage>
</organism>
<feature type="transmembrane region" description="Helical" evidence="1">
    <location>
        <begin position="94"/>
        <end position="110"/>
    </location>
</feature>
<dbReference type="Proteomes" id="UP000289794">
    <property type="component" value="Chromosome"/>
</dbReference>
<feature type="transmembrane region" description="Helical" evidence="1">
    <location>
        <begin position="401"/>
        <end position="419"/>
    </location>
</feature>
<keyword evidence="1" id="KW-0812">Transmembrane</keyword>
<dbReference type="InterPro" id="IPR025291">
    <property type="entry name" value="DUF4153"/>
</dbReference>
<accession>A0A4P6LSV8</accession>
<keyword evidence="1" id="KW-0472">Membrane</keyword>
<dbReference type="EMBL" id="CP035945">
    <property type="protein sequence ID" value="QBE94755.1"/>
    <property type="molecule type" value="Genomic_DNA"/>
</dbReference>
<name>A0A4P6LSV8_9FIRM</name>
<feature type="transmembrane region" description="Helical" evidence="1">
    <location>
        <begin position="281"/>
        <end position="304"/>
    </location>
</feature>
<keyword evidence="1" id="KW-1133">Transmembrane helix</keyword>
<feature type="transmembrane region" description="Helical" evidence="1">
    <location>
        <begin position="367"/>
        <end position="395"/>
    </location>
</feature>
<dbReference type="KEGG" id="bpro:PMF13cell1_00248"/>
<evidence type="ECO:0000256" key="1">
    <source>
        <dbReference type="SAM" id="Phobius"/>
    </source>
</evidence>
<evidence type="ECO:0000313" key="2">
    <source>
        <dbReference type="EMBL" id="QBE94755.1"/>
    </source>
</evidence>
<feature type="transmembrane region" description="Helical" evidence="1">
    <location>
        <begin position="237"/>
        <end position="260"/>
    </location>
</feature>
<dbReference type="RefSeq" id="WP_130179545.1">
    <property type="nucleotide sequence ID" value="NZ_CP035945.1"/>
</dbReference>
<feature type="transmembrane region" description="Helical" evidence="1">
    <location>
        <begin position="426"/>
        <end position="447"/>
    </location>
</feature>
<feature type="transmembrane region" description="Helical" evidence="1">
    <location>
        <begin position="65"/>
        <end position="82"/>
    </location>
</feature>
<evidence type="ECO:0000313" key="3">
    <source>
        <dbReference type="Proteomes" id="UP000289794"/>
    </source>
</evidence>
<dbReference type="AlphaFoldDB" id="A0A4P6LSV8"/>
<proteinExistence type="predicted"/>
<feature type="transmembrane region" description="Helical" evidence="1">
    <location>
        <begin position="42"/>
        <end position="59"/>
    </location>
</feature>
<feature type="transmembrane region" description="Helical" evidence="1">
    <location>
        <begin position="116"/>
        <end position="137"/>
    </location>
</feature>
<sequence length="469" mass="53083">MNTDKQMPAGSENGLPCESAPILEEDERRRAKPIDADKKDKCFAWLYLLVGYGFVYTFTSMNFGRHLAFFTIAYAAVVLVYIFQKGKRPGRESWFWLAIMLSMGVPYAFWSAMPFLQVPVLIICAAYWTLIISGSLLEKDKTSQWILFDGWNALLRVPFGNFGCGFQIIAGIHGDGDEDMDEEEHCEKSRKKDIRYIFLGIVMAVPILLIVLPLLSSADEGFQRILQNSGVYIQEHFLYNLARMILALPVAAYLFGSIYGGIHKRNTDNIDKESLRETSRAVRIVPNTAITTAMLIVCAIYLLFIGLQGKYLFSAFAGIRPENFTYAEYARRGFFELCQTAALNLVLLLGANTFSRKGKEGSAVLRWLNVLLSVLTLLLILTAMSKMVLYIAAFGFTIKRVLTMVFMIWMAVVFTLAIVHQWKKFPVVRICVITGAVLYCTLCVLPVEHMMDAYNQKYSPKQTAEEIIY</sequence>